<organism evidence="2 3">
    <name type="scientific">Muricomes intestini</name>
    <dbReference type="NCBI Taxonomy" id="1796634"/>
    <lineage>
        <taxon>Bacteria</taxon>
        <taxon>Bacillati</taxon>
        <taxon>Bacillota</taxon>
        <taxon>Clostridia</taxon>
        <taxon>Lachnospirales</taxon>
        <taxon>Lachnospiraceae</taxon>
        <taxon>Muricomes</taxon>
    </lineage>
</organism>
<feature type="non-terminal residue" evidence="2">
    <location>
        <position position="327"/>
    </location>
</feature>
<dbReference type="PANTHER" id="PTHR43641">
    <property type="entry name" value="FORMATE ACETYLTRANSFERASE 3-RELATED"/>
    <property type="match status" value="1"/>
</dbReference>
<keyword evidence="2" id="KW-0670">Pyruvate</keyword>
<dbReference type="EMBL" id="SLZZ01000068">
    <property type="protein sequence ID" value="TCS70924.1"/>
    <property type="molecule type" value="Genomic_DNA"/>
</dbReference>
<dbReference type="Proteomes" id="UP000295726">
    <property type="component" value="Unassembled WGS sequence"/>
</dbReference>
<gene>
    <name evidence="2" type="ORF">EDD59_1682</name>
</gene>
<evidence type="ECO:0000259" key="1">
    <source>
        <dbReference type="PROSITE" id="PS51554"/>
    </source>
</evidence>
<keyword evidence="3" id="KW-1185">Reference proteome</keyword>
<evidence type="ECO:0000313" key="2">
    <source>
        <dbReference type="EMBL" id="TCS70924.1"/>
    </source>
</evidence>
<comment type="caution">
    <text evidence="2">The sequence shown here is derived from an EMBL/GenBank/DDBJ whole genome shotgun (WGS) entry which is preliminary data.</text>
</comment>
<dbReference type="InterPro" id="IPR004184">
    <property type="entry name" value="PFL_dom"/>
</dbReference>
<name>A0A4R3JWD2_9FIRM</name>
<sequence>MEIKDSYQISTEPVRSERIDTLHKYITNSQYGVCVERGKLITEYYREHTDQTPIIRRANAIDYVLQNMSIYILPGSLFAGNQASCPRWAPLFPEYEVEWIEKEMIHGEPYSLDKRPADRYTLREENKPVIQEMCDWWKGKTITDMLRTRLPKEALATHYDLKAADIGTYFQGGDGHFAPDHPWLIRNGVQTIINQCEENLKKIDYKNDPDYIKKKDFYEAAIISANAIIKFAARYADLAEKIAAEEKDETRKAELLDMADICRNVPRNPARNFKEALQFIILTHICIQIEDSGAGVSFGRYDQFMQPYYEAGIADGTLTRELATELT</sequence>
<keyword evidence="2" id="KW-0456">Lyase</keyword>
<proteinExistence type="predicted"/>
<dbReference type="PANTHER" id="PTHR43641:SF2">
    <property type="entry name" value="DEHYDRATASE YBIW-RELATED"/>
    <property type="match status" value="1"/>
</dbReference>
<protein>
    <submittedName>
        <fullName evidence="2">Pyruvate formate lyase-like protein</fullName>
    </submittedName>
</protein>
<dbReference type="GO" id="GO:0005829">
    <property type="term" value="C:cytosol"/>
    <property type="evidence" value="ECO:0007669"/>
    <property type="project" value="TreeGrafter"/>
</dbReference>
<dbReference type="GO" id="GO:0016829">
    <property type="term" value="F:lyase activity"/>
    <property type="evidence" value="ECO:0007669"/>
    <property type="project" value="UniProtKB-KW"/>
</dbReference>
<feature type="domain" description="PFL" evidence="1">
    <location>
        <begin position="17"/>
        <end position="327"/>
    </location>
</feature>
<dbReference type="Pfam" id="PF02901">
    <property type="entry name" value="PFL-like"/>
    <property type="match status" value="1"/>
</dbReference>
<dbReference type="AlphaFoldDB" id="A0A4R3JWD2"/>
<dbReference type="Gene3D" id="3.20.70.20">
    <property type="match status" value="1"/>
</dbReference>
<dbReference type="InterPro" id="IPR051215">
    <property type="entry name" value="GRE"/>
</dbReference>
<evidence type="ECO:0000313" key="3">
    <source>
        <dbReference type="Proteomes" id="UP000295726"/>
    </source>
</evidence>
<dbReference type="SUPFAM" id="SSF51998">
    <property type="entry name" value="PFL-like glycyl radical enzymes"/>
    <property type="match status" value="1"/>
</dbReference>
<dbReference type="PROSITE" id="PS51554">
    <property type="entry name" value="PFL"/>
    <property type="match status" value="1"/>
</dbReference>
<dbReference type="RefSeq" id="WP_279233380.1">
    <property type="nucleotide sequence ID" value="NZ_SLZZ01000068.1"/>
</dbReference>
<accession>A0A4R3JWD2</accession>
<reference evidence="2 3" key="1">
    <citation type="submission" date="2019-03" db="EMBL/GenBank/DDBJ databases">
        <title>Genomic Encyclopedia of Type Strains, Phase IV (KMG-IV): sequencing the most valuable type-strain genomes for metagenomic binning, comparative biology and taxonomic classification.</title>
        <authorList>
            <person name="Goeker M."/>
        </authorList>
    </citation>
    <scope>NUCLEOTIDE SEQUENCE [LARGE SCALE GENOMIC DNA]</scope>
    <source>
        <strain evidence="2 3">DSM 29489</strain>
    </source>
</reference>